<dbReference type="NCBIfam" id="TIGR00043">
    <property type="entry name" value="rRNA maturation RNase YbeY"/>
    <property type="match status" value="1"/>
</dbReference>
<evidence type="ECO:0000256" key="2">
    <source>
        <dbReference type="ARBA" id="ARBA00022722"/>
    </source>
</evidence>
<name>I3UA09_ADVKW</name>
<dbReference type="PROSITE" id="PS01306">
    <property type="entry name" value="UPF0054"/>
    <property type="match status" value="1"/>
</dbReference>
<comment type="cofactor">
    <cofactor evidence="7">
        <name>Zn(2+)</name>
        <dbReference type="ChEBI" id="CHEBI:29105"/>
    </cofactor>
    <text evidence="7">Binds 1 zinc ion.</text>
</comment>
<keyword evidence="4 7" id="KW-0255">Endonuclease</keyword>
<feature type="binding site" evidence="7">
    <location>
        <position position="140"/>
    </location>
    <ligand>
        <name>Zn(2+)</name>
        <dbReference type="ChEBI" id="CHEBI:29105"/>
        <note>catalytic</note>
    </ligand>
</feature>
<dbReference type="Gene3D" id="3.40.390.30">
    <property type="entry name" value="Metalloproteases ('zincins'), catalytic domain"/>
    <property type="match status" value="1"/>
</dbReference>
<dbReference type="GO" id="GO:0006364">
    <property type="term" value="P:rRNA processing"/>
    <property type="evidence" value="ECO:0007669"/>
    <property type="project" value="UniProtKB-UniRule"/>
</dbReference>
<evidence type="ECO:0000256" key="3">
    <source>
        <dbReference type="ARBA" id="ARBA00022723"/>
    </source>
</evidence>
<keyword evidence="3 7" id="KW-0479">Metal-binding</keyword>
<comment type="subcellular location">
    <subcellularLocation>
        <location evidence="7">Cytoplasm</location>
    </subcellularLocation>
</comment>
<evidence type="ECO:0000313" key="9">
    <source>
        <dbReference type="Proteomes" id="UP000005267"/>
    </source>
</evidence>
<evidence type="ECO:0000256" key="6">
    <source>
        <dbReference type="ARBA" id="ARBA00022833"/>
    </source>
</evidence>
<keyword evidence="7" id="KW-0690">Ribosome biogenesis</keyword>
<protein>
    <recommendedName>
        <fullName evidence="7">Endoribonuclease YbeY</fullName>
        <ecNumber evidence="7">3.1.-.-</ecNumber>
    </recommendedName>
</protein>
<accession>I3UA09</accession>
<dbReference type="InterPro" id="IPR002036">
    <property type="entry name" value="YbeY"/>
</dbReference>
<dbReference type="HOGENOM" id="CLU_106710_0_1_4"/>
<keyword evidence="7" id="KW-0963">Cytoplasm</keyword>
<dbReference type="Pfam" id="PF02130">
    <property type="entry name" value="YbeY"/>
    <property type="match status" value="1"/>
</dbReference>
<dbReference type="Proteomes" id="UP000005267">
    <property type="component" value="Chromosome"/>
</dbReference>
<comment type="function">
    <text evidence="7">Single strand-specific metallo-endoribonuclease involved in late-stage 70S ribosome quality control and in maturation of the 3' terminus of the 16S rRNA.</text>
</comment>
<evidence type="ECO:0000313" key="8">
    <source>
        <dbReference type="EMBL" id="AFK61847.1"/>
    </source>
</evidence>
<dbReference type="InterPro" id="IPR020549">
    <property type="entry name" value="YbeY_CS"/>
</dbReference>
<keyword evidence="7" id="KW-0698">rRNA processing</keyword>
<dbReference type="KEGG" id="aka:TKWG_07070"/>
<dbReference type="PANTHER" id="PTHR46986">
    <property type="entry name" value="ENDORIBONUCLEASE YBEY, CHLOROPLASTIC"/>
    <property type="match status" value="1"/>
</dbReference>
<evidence type="ECO:0000256" key="5">
    <source>
        <dbReference type="ARBA" id="ARBA00022801"/>
    </source>
</evidence>
<reference evidence="9" key="2">
    <citation type="journal article" date="2013" name="PLoS ONE">
        <title>Genome implosion elicits host-confinement in Alcaligenaceae: evidence from the comparative genomics of Tetrathiobacter kashmirensis, a pathogen in the making.</title>
        <authorList>
            <person name="Ghosh W."/>
            <person name="Alam M."/>
            <person name="Roy C."/>
            <person name="Pyne P."/>
            <person name="George A."/>
            <person name="Chakraborty R."/>
            <person name="Majumder S."/>
            <person name="Agarwal A."/>
            <person name="Chakraborty S."/>
            <person name="Majumdar S."/>
            <person name="Gupta S.K."/>
        </authorList>
    </citation>
    <scope>NUCLEOTIDE SEQUENCE [LARGE SCALE GENOMIC DNA]</scope>
    <source>
        <strain evidence="9">WT001</strain>
    </source>
</reference>
<keyword evidence="6 7" id="KW-0862">Zinc</keyword>
<keyword evidence="2 7" id="KW-0540">Nuclease</keyword>
<organism evidence="8 9">
    <name type="scientific">Advenella kashmirensis (strain DSM 17095 / LMG 22695 / WT001)</name>
    <name type="common">Tetrathiobacter kashmirensis</name>
    <dbReference type="NCBI Taxonomy" id="1036672"/>
    <lineage>
        <taxon>Bacteria</taxon>
        <taxon>Pseudomonadati</taxon>
        <taxon>Pseudomonadota</taxon>
        <taxon>Betaproteobacteria</taxon>
        <taxon>Burkholderiales</taxon>
        <taxon>Alcaligenaceae</taxon>
    </lineage>
</organism>
<dbReference type="GO" id="GO:0004521">
    <property type="term" value="F:RNA endonuclease activity"/>
    <property type="evidence" value="ECO:0007669"/>
    <property type="project" value="UniProtKB-UniRule"/>
</dbReference>
<feature type="binding site" evidence="7">
    <location>
        <position position="134"/>
    </location>
    <ligand>
        <name>Zn(2+)</name>
        <dbReference type="ChEBI" id="CHEBI:29105"/>
        <note>catalytic</note>
    </ligand>
</feature>
<dbReference type="PANTHER" id="PTHR46986:SF1">
    <property type="entry name" value="ENDORIBONUCLEASE YBEY, CHLOROPLASTIC"/>
    <property type="match status" value="1"/>
</dbReference>
<dbReference type="InterPro" id="IPR023091">
    <property type="entry name" value="MetalPrtase_cat_dom_sf_prd"/>
</dbReference>
<dbReference type="EMBL" id="CP003555">
    <property type="protein sequence ID" value="AFK61847.1"/>
    <property type="molecule type" value="Genomic_DNA"/>
</dbReference>
<proteinExistence type="inferred from homology"/>
<keyword evidence="8" id="KW-0346">Stress response</keyword>
<dbReference type="SUPFAM" id="SSF55486">
    <property type="entry name" value="Metalloproteases ('zincins'), catalytic domain"/>
    <property type="match status" value="1"/>
</dbReference>
<gene>
    <name evidence="7" type="primary">ybeY</name>
    <name evidence="8" type="ordered locus">TKWG_07070</name>
</gene>
<evidence type="ECO:0000256" key="1">
    <source>
        <dbReference type="ARBA" id="ARBA00010875"/>
    </source>
</evidence>
<dbReference type="RefSeq" id="WP_014749938.1">
    <property type="nucleotide sequence ID" value="NC_017964.1"/>
</dbReference>
<dbReference type="HAMAP" id="MF_00009">
    <property type="entry name" value="Endoribonucl_YbeY"/>
    <property type="match status" value="1"/>
</dbReference>
<evidence type="ECO:0000256" key="7">
    <source>
        <dbReference type="HAMAP-Rule" id="MF_00009"/>
    </source>
</evidence>
<feature type="binding site" evidence="7">
    <location>
        <position position="130"/>
    </location>
    <ligand>
        <name>Zn(2+)</name>
        <dbReference type="ChEBI" id="CHEBI:29105"/>
        <note>catalytic</note>
    </ligand>
</feature>
<sequence length="185" mass="20670">MSNPATPRPRGMRDTSYLRTTVQHVVPVPELTRQRIRGWMLRAVDAAMADNPDIIQAELALRLVNAEEARELNSQFRGRDYATNVLTFEYGIDPDGTARGDIVLCVPVLEQEANEQGKTLRQHAAHLVIHGVLHALGYDHEDEDEAIQMEAMETALLADLAFRIRTSRAELVRRSIGLPPLSAKP</sequence>
<keyword evidence="5 7" id="KW-0378">Hydrolase</keyword>
<dbReference type="GO" id="GO:0008270">
    <property type="term" value="F:zinc ion binding"/>
    <property type="evidence" value="ECO:0007669"/>
    <property type="project" value="UniProtKB-UniRule"/>
</dbReference>
<dbReference type="GO" id="GO:0005737">
    <property type="term" value="C:cytoplasm"/>
    <property type="evidence" value="ECO:0007669"/>
    <property type="project" value="UniProtKB-SubCell"/>
</dbReference>
<dbReference type="AlphaFoldDB" id="I3UA09"/>
<dbReference type="EC" id="3.1.-.-" evidence="7"/>
<comment type="similarity">
    <text evidence="1 7">Belongs to the endoribonuclease YbeY family.</text>
</comment>
<reference evidence="8 9" key="1">
    <citation type="journal article" date="2011" name="J. Bacteriol.">
        <title>Whole-genome shotgun sequencing of the sulfur-oxidizing chemoautotroph Tetrathiobacter kashmirensis.</title>
        <authorList>
            <person name="Ghosh W."/>
            <person name="George A."/>
            <person name="Agarwal A."/>
            <person name="Raj P."/>
            <person name="Alam M."/>
            <person name="Pyne P."/>
            <person name="Das Gupta S.K."/>
        </authorList>
    </citation>
    <scope>NUCLEOTIDE SEQUENCE [LARGE SCALE GENOMIC DNA]</scope>
    <source>
        <strain evidence="8 9">WT001</strain>
    </source>
</reference>
<dbReference type="GO" id="GO:0004222">
    <property type="term" value="F:metalloendopeptidase activity"/>
    <property type="evidence" value="ECO:0007669"/>
    <property type="project" value="InterPro"/>
</dbReference>
<evidence type="ECO:0000256" key="4">
    <source>
        <dbReference type="ARBA" id="ARBA00022759"/>
    </source>
</evidence>
<keyword evidence="9" id="KW-1185">Reference proteome</keyword>
<dbReference type="STRING" id="1036672.TKWG_07070"/>